<dbReference type="eggNOG" id="COG3753">
    <property type="taxonomic scope" value="Bacteria"/>
</dbReference>
<accession>A0A0S2DVT7</accession>
<dbReference type="InterPro" id="IPR045372">
    <property type="entry name" value="YidB"/>
</dbReference>
<sequence length="488" mass="49892">MRIDLLDNLISDVSGRFGLTNDKARQLVGVLIALIFDEKRGGFAGFVRLFEQKGLGRLIQSWVGTGPNESISAAQVDHIFGAPLIGAIAGKLGAPVSATAGAIGGLLPNLINELTEGGKEPTGIPETLKSWVAGIADWLGDLGRFGWGALAAGAAAVGGAVAGGARAVGHAADATVDAAAYAARKTGNGLGKILPWLLLGALLIAAFLLFKGCKKDEAAVAASGTDSSVSTTAPIAAPAAQANPRFSFENVDGKATVSGQVASDAEKTKLLDAIKATFGADNVNGDISVDATTAPAGWMDKLIALLPDLKARGVKLGFDGDKIAIDTSALPEAERFALSQKLRSGFGGFEISGLWDKAMAALSSLKAGFSADDLIKALNLSGINFDTGSATITRDSYETLSKAAEAIKAAPAGTRIEVGGHTDNTGDAAANLQLSLDRANAVTAKLVELGVPGEQLVGKGYGQDKPIADNASEEGKAQNRRMEFTVLK</sequence>
<dbReference type="KEGG" id="laq:GLA29479_1521"/>
<gene>
    <name evidence="7" type="ORF">LA76x_1982</name>
</gene>
<dbReference type="PANTHER" id="PTHR30329:SF21">
    <property type="entry name" value="LIPOPROTEIN YIAD-RELATED"/>
    <property type="match status" value="1"/>
</dbReference>
<feature type="transmembrane region" description="Helical" evidence="5">
    <location>
        <begin position="193"/>
        <end position="210"/>
    </location>
</feature>
<dbReference type="KEGG" id="lab:LA76x_1982"/>
<evidence type="ECO:0000256" key="2">
    <source>
        <dbReference type="ARBA" id="ARBA00023136"/>
    </source>
</evidence>
<dbReference type="SUPFAM" id="SSF140804">
    <property type="entry name" value="YidB-like"/>
    <property type="match status" value="1"/>
</dbReference>
<keyword evidence="5" id="KW-1133">Transmembrane helix</keyword>
<dbReference type="SUPFAM" id="SSF103088">
    <property type="entry name" value="OmpA-like"/>
    <property type="match status" value="1"/>
</dbReference>
<dbReference type="OrthoDB" id="9782229at2"/>
<dbReference type="Gene3D" id="3.40.1520.20">
    <property type="match status" value="1"/>
</dbReference>
<dbReference type="InterPro" id="IPR027405">
    <property type="entry name" value="YidB-like"/>
</dbReference>
<reference evidence="7 8" key="1">
    <citation type="journal article" date="2015" name="BMC Genomics">
        <title>Comparative genomics and metabolic profiling of the genus Lysobacter.</title>
        <authorList>
            <person name="de Bruijn I."/>
            <person name="Cheng X."/>
            <person name="de Jager V."/>
            <person name="Exposito R.G."/>
            <person name="Watrous J."/>
            <person name="Patel N."/>
            <person name="Postma J."/>
            <person name="Dorrestein P.C."/>
            <person name="Kobayashi D."/>
            <person name="Raaijmakers J.M."/>
        </authorList>
    </citation>
    <scope>NUCLEOTIDE SEQUENCE [LARGE SCALE GENOMIC DNA]</scope>
    <source>
        <strain evidence="7 8">76</strain>
    </source>
</reference>
<evidence type="ECO:0000313" key="7">
    <source>
        <dbReference type="EMBL" id="ALN80126.1"/>
    </source>
</evidence>
<dbReference type="Proteomes" id="UP000060787">
    <property type="component" value="Chromosome"/>
</dbReference>
<dbReference type="InterPro" id="IPR006665">
    <property type="entry name" value="OmpA-like"/>
</dbReference>
<dbReference type="eggNOG" id="COG2885">
    <property type="taxonomic scope" value="Bacteria"/>
</dbReference>
<comment type="subcellular location">
    <subcellularLocation>
        <location evidence="1">Cell outer membrane</location>
    </subcellularLocation>
</comment>
<dbReference type="PROSITE" id="PS51123">
    <property type="entry name" value="OMPA_2"/>
    <property type="match status" value="1"/>
</dbReference>
<dbReference type="InterPro" id="IPR050330">
    <property type="entry name" value="Bact_OuterMem_StrucFunc"/>
</dbReference>
<evidence type="ECO:0000313" key="8">
    <source>
        <dbReference type="Proteomes" id="UP000060787"/>
    </source>
</evidence>
<dbReference type="PATRIC" id="fig|84531.7.peg.1500"/>
<evidence type="ECO:0000256" key="1">
    <source>
        <dbReference type="ARBA" id="ARBA00004442"/>
    </source>
</evidence>
<dbReference type="CDD" id="cd07185">
    <property type="entry name" value="OmpA_C-like"/>
    <property type="match status" value="1"/>
</dbReference>
<keyword evidence="3" id="KW-0998">Cell outer membrane</keyword>
<evidence type="ECO:0000256" key="5">
    <source>
        <dbReference type="SAM" id="Phobius"/>
    </source>
</evidence>
<dbReference type="GO" id="GO:0009279">
    <property type="term" value="C:cell outer membrane"/>
    <property type="evidence" value="ECO:0007669"/>
    <property type="project" value="UniProtKB-SubCell"/>
</dbReference>
<dbReference type="PRINTS" id="PR01021">
    <property type="entry name" value="OMPADOMAIN"/>
</dbReference>
<dbReference type="InterPro" id="IPR006664">
    <property type="entry name" value="OMP_bac"/>
</dbReference>
<dbReference type="Pfam" id="PF00691">
    <property type="entry name" value="OmpA"/>
    <property type="match status" value="1"/>
</dbReference>
<keyword evidence="8" id="KW-1185">Reference proteome</keyword>
<evidence type="ECO:0000256" key="3">
    <source>
        <dbReference type="ARBA" id="ARBA00023237"/>
    </source>
</evidence>
<evidence type="ECO:0000256" key="4">
    <source>
        <dbReference type="PROSITE-ProRule" id="PRU00473"/>
    </source>
</evidence>
<dbReference type="Gene3D" id="1.10.10.690">
    <property type="entry name" value="YidB-like"/>
    <property type="match status" value="1"/>
</dbReference>
<dbReference type="Pfam" id="PF20159">
    <property type="entry name" value="YidB"/>
    <property type="match status" value="1"/>
</dbReference>
<dbReference type="STRING" id="84531.LA76x_1982"/>
<organism evidence="7 8">
    <name type="scientific">Lysobacter antibioticus</name>
    <dbReference type="NCBI Taxonomy" id="84531"/>
    <lineage>
        <taxon>Bacteria</taxon>
        <taxon>Pseudomonadati</taxon>
        <taxon>Pseudomonadota</taxon>
        <taxon>Gammaproteobacteria</taxon>
        <taxon>Lysobacterales</taxon>
        <taxon>Lysobacteraceae</taxon>
        <taxon>Lysobacter</taxon>
    </lineage>
</organism>
<feature type="domain" description="OmpA-like" evidence="6">
    <location>
        <begin position="372"/>
        <end position="488"/>
    </location>
</feature>
<evidence type="ECO:0000259" key="6">
    <source>
        <dbReference type="PROSITE" id="PS51123"/>
    </source>
</evidence>
<keyword evidence="5" id="KW-0812">Transmembrane</keyword>
<proteinExistence type="predicted"/>
<dbReference type="AlphaFoldDB" id="A0A0S2DVT7"/>
<name>A0A0S2DVT7_LYSAN</name>
<dbReference type="PANTHER" id="PTHR30329">
    <property type="entry name" value="STATOR ELEMENT OF FLAGELLAR MOTOR COMPLEX"/>
    <property type="match status" value="1"/>
</dbReference>
<keyword evidence="2 4" id="KW-0472">Membrane</keyword>
<protein>
    <submittedName>
        <fullName evidence="7">OmpA family protein</fullName>
    </submittedName>
</protein>
<dbReference type="RefSeq" id="WP_057917527.1">
    <property type="nucleotide sequence ID" value="NZ_CP011129.1"/>
</dbReference>
<dbReference type="InterPro" id="IPR036737">
    <property type="entry name" value="OmpA-like_sf"/>
</dbReference>
<dbReference type="Gene3D" id="3.30.1330.60">
    <property type="entry name" value="OmpA-like domain"/>
    <property type="match status" value="1"/>
</dbReference>
<dbReference type="EMBL" id="CP011129">
    <property type="protein sequence ID" value="ALN80126.1"/>
    <property type="molecule type" value="Genomic_DNA"/>
</dbReference>